<feature type="domain" description="Ubiquitin carboxyl-terminal hydrolase 47 C-terminal" evidence="1">
    <location>
        <begin position="63"/>
        <end position="129"/>
    </location>
</feature>
<dbReference type="RefSeq" id="XP_019858411.1">
    <property type="nucleotide sequence ID" value="XM_020002852.1"/>
</dbReference>
<dbReference type="Proteomes" id="UP000007879">
    <property type="component" value="Unassembled WGS sequence"/>
</dbReference>
<protein>
    <recommendedName>
        <fullName evidence="1">Ubiquitin carboxyl-terminal hydrolase 47 C-terminal domain-containing protein</fullName>
    </recommendedName>
</protein>
<dbReference type="GeneID" id="109586648"/>
<sequence>MGVYPSTVYLDHQLIDTDKYIMDMHMHMHMHMHMYVDLLDEDTYSREMHFYVEPLKGPEMKNHEAQRQLSELSGVPAECIYYTAEGILFPVEISCLDIENKLDWYSISSDGSSLGLYVDGGVIYYKLKRIEKYISKHRHRRRY</sequence>
<organism evidence="2 3">
    <name type="scientific">Amphimedon queenslandica</name>
    <name type="common">Sponge</name>
    <dbReference type="NCBI Taxonomy" id="400682"/>
    <lineage>
        <taxon>Eukaryota</taxon>
        <taxon>Metazoa</taxon>
        <taxon>Porifera</taxon>
        <taxon>Demospongiae</taxon>
        <taxon>Heteroscleromorpha</taxon>
        <taxon>Haplosclerida</taxon>
        <taxon>Niphatidae</taxon>
        <taxon>Amphimedon</taxon>
    </lineage>
</organism>
<reference evidence="3" key="1">
    <citation type="journal article" date="2010" name="Nature">
        <title>The Amphimedon queenslandica genome and the evolution of animal complexity.</title>
        <authorList>
            <person name="Srivastava M."/>
            <person name="Simakov O."/>
            <person name="Chapman J."/>
            <person name="Fahey B."/>
            <person name="Gauthier M.E."/>
            <person name="Mitros T."/>
            <person name="Richards G.S."/>
            <person name="Conaco C."/>
            <person name="Dacre M."/>
            <person name="Hellsten U."/>
            <person name="Larroux C."/>
            <person name="Putnam N.H."/>
            <person name="Stanke M."/>
            <person name="Adamska M."/>
            <person name="Darling A."/>
            <person name="Degnan S.M."/>
            <person name="Oakley T.H."/>
            <person name="Plachetzki D.C."/>
            <person name="Zhai Y."/>
            <person name="Adamski M."/>
            <person name="Calcino A."/>
            <person name="Cummins S.F."/>
            <person name="Goodstein D.M."/>
            <person name="Harris C."/>
            <person name="Jackson D.J."/>
            <person name="Leys S.P."/>
            <person name="Shu S."/>
            <person name="Woodcroft B.J."/>
            <person name="Vervoort M."/>
            <person name="Kosik K.S."/>
            <person name="Manning G."/>
            <person name="Degnan B.M."/>
            <person name="Rokhsar D.S."/>
        </authorList>
    </citation>
    <scope>NUCLEOTIDE SEQUENCE [LARGE SCALE GENOMIC DNA]</scope>
</reference>
<dbReference type="Pfam" id="PF19718">
    <property type="entry name" value="USP47_C"/>
    <property type="match status" value="1"/>
</dbReference>
<accession>A0AAN0JNQ8</accession>
<evidence type="ECO:0000313" key="3">
    <source>
        <dbReference type="Proteomes" id="UP000007879"/>
    </source>
</evidence>
<reference evidence="2" key="2">
    <citation type="submission" date="2024-06" db="UniProtKB">
        <authorList>
            <consortium name="EnsemblMetazoa"/>
        </authorList>
    </citation>
    <scope>IDENTIFICATION</scope>
</reference>
<evidence type="ECO:0000313" key="2">
    <source>
        <dbReference type="EnsemblMetazoa" id="XP_019858411.1"/>
    </source>
</evidence>
<dbReference type="InterPro" id="IPR045578">
    <property type="entry name" value="USP47_C"/>
</dbReference>
<dbReference type="AlphaFoldDB" id="A0AAN0JNQ8"/>
<dbReference type="EnsemblMetazoa" id="XM_020002852.1">
    <property type="protein sequence ID" value="XP_019858411.1"/>
    <property type="gene ID" value="LOC109586648"/>
</dbReference>
<name>A0AAN0JNQ8_AMPQE</name>
<evidence type="ECO:0000259" key="1">
    <source>
        <dbReference type="Pfam" id="PF19718"/>
    </source>
</evidence>
<keyword evidence="3" id="KW-1185">Reference proteome</keyword>
<proteinExistence type="predicted"/>
<dbReference type="KEGG" id="aqu:109586648"/>